<gene>
    <name evidence="2" type="ORF">SAMN05421686_11219</name>
</gene>
<dbReference type="AlphaFoldDB" id="A0A1N7PXZ6"/>
<evidence type="ECO:0000259" key="1">
    <source>
        <dbReference type="Pfam" id="PF06938"/>
    </source>
</evidence>
<dbReference type="OrthoDB" id="3078366at2"/>
<name>A0A1N7PXZ6_9GAMM</name>
<feature type="domain" description="DUF1285" evidence="1">
    <location>
        <begin position="19"/>
        <end position="84"/>
    </location>
</feature>
<keyword evidence="3" id="KW-1185">Reference proteome</keyword>
<evidence type="ECO:0000313" key="2">
    <source>
        <dbReference type="EMBL" id="SIT15451.1"/>
    </source>
</evidence>
<dbReference type="Pfam" id="PF06938">
    <property type="entry name" value="DUF1285_N"/>
    <property type="match status" value="1"/>
</dbReference>
<dbReference type="Gene3D" id="3.10.540.10">
    <property type="entry name" value="duf1285 like domain"/>
    <property type="match status" value="1"/>
</dbReference>
<accession>A0A1N7PXZ6</accession>
<dbReference type="STRING" id="484498.SAMN05421686_11219"/>
<sequence>MNLEDISKAFDLDKVQVYPLDKWTPDLSGDIDIRVTKDGRWFHEGGEVRRKPLLRLFASIVKQEGNEFFLVTPVEKWRIQVEDTPLHVISLIGEPDTGVSAVLSNGQVEPLGGNREITLTKLDENDIPVIATAQGLAARFLRSAYYQLLEMGELTESGFSIRSGQNLITFAL</sequence>
<reference evidence="3" key="1">
    <citation type="submission" date="2017-01" db="EMBL/GenBank/DDBJ databases">
        <authorList>
            <person name="Varghese N."/>
            <person name="Submissions S."/>
        </authorList>
    </citation>
    <scope>NUCLEOTIDE SEQUENCE [LARGE SCALE GENOMIC DNA]</scope>
    <source>
        <strain evidence="3">DSM 24913</strain>
    </source>
</reference>
<evidence type="ECO:0000313" key="3">
    <source>
        <dbReference type="Proteomes" id="UP000185639"/>
    </source>
</evidence>
<protein>
    <recommendedName>
        <fullName evidence="1">DUF1285 domain-containing protein</fullName>
    </recommendedName>
</protein>
<organism evidence="2 3">
    <name type="scientific">Thalassolituus maritimus</name>
    <dbReference type="NCBI Taxonomy" id="484498"/>
    <lineage>
        <taxon>Bacteria</taxon>
        <taxon>Pseudomonadati</taxon>
        <taxon>Pseudomonadota</taxon>
        <taxon>Gammaproteobacteria</taxon>
        <taxon>Oceanospirillales</taxon>
        <taxon>Oceanospirillaceae</taxon>
        <taxon>Thalassolituus</taxon>
    </lineage>
</organism>
<dbReference type="InterPro" id="IPR048341">
    <property type="entry name" value="DUF1285_N"/>
</dbReference>
<dbReference type="RefSeq" id="WP_076517693.1">
    <property type="nucleotide sequence ID" value="NZ_FTOH01000012.1"/>
</dbReference>
<dbReference type="Proteomes" id="UP000185639">
    <property type="component" value="Unassembled WGS sequence"/>
</dbReference>
<dbReference type="EMBL" id="FTOH01000012">
    <property type="protein sequence ID" value="SIT15451.1"/>
    <property type="molecule type" value="Genomic_DNA"/>
</dbReference>
<proteinExistence type="predicted"/>